<protein>
    <recommendedName>
        <fullName evidence="1">IrrE N-terminal-like domain-containing protein</fullName>
    </recommendedName>
</protein>
<reference evidence="2 3" key="1">
    <citation type="submission" date="2013-05" db="EMBL/GenBank/DDBJ databases">
        <title>Genome assembly of Acinetobacter junii MTCC 11364.</title>
        <authorList>
            <person name="Khatri I."/>
            <person name="Singh N.K."/>
            <person name="Subramanian S."/>
            <person name="Mayilraj S."/>
        </authorList>
    </citation>
    <scope>NUCLEOTIDE SEQUENCE [LARGE SCALE GENOMIC DNA]</scope>
    <source>
        <strain evidence="2 3">MTCC 11364</strain>
    </source>
</reference>
<gene>
    <name evidence="2" type="ORF">L292_2006</name>
</gene>
<dbReference type="Pfam" id="PF06114">
    <property type="entry name" value="Peptidase_M78"/>
    <property type="match status" value="1"/>
</dbReference>
<dbReference type="InterPro" id="IPR052345">
    <property type="entry name" value="Rad_response_metalloprotease"/>
</dbReference>
<dbReference type="Proteomes" id="UP000018420">
    <property type="component" value="Unassembled WGS sequence"/>
</dbReference>
<dbReference type="PATRIC" id="fig|1330047.3.peg.628"/>
<organism evidence="2 3">
    <name type="scientific">Acinetobacter junii CIP 107470 = MTCC 11364</name>
    <dbReference type="NCBI Taxonomy" id="1217666"/>
    <lineage>
        <taxon>Bacteria</taxon>
        <taxon>Pseudomonadati</taxon>
        <taxon>Pseudomonadota</taxon>
        <taxon>Gammaproteobacteria</taxon>
        <taxon>Moraxellales</taxon>
        <taxon>Moraxellaceae</taxon>
        <taxon>Acinetobacter</taxon>
    </lineage>
</organism>
<evidence type="ECO:0000313" key="3">
    <source>
        <dbReference type="Proteomes" id="UP000018420"/>
    </source>
</evidence>
<name>S7WUW1_ACIJU</name>
<evidence type="ECO:0000259" key="1">
    <source>
        <dbReference type="Pfam" id="PF06114"/>
    </source>
</evidence>
<dbReference type="RefSeq" id="WP_004907218.1">
    <property type="nucleotide sequence ID" value="NZ_ASYZ01000030.1"/>
</dbReference>
<proteinExistence type="predicted"/>
<dbReference type="AlphaFoldDB" id="S7WUW1"/>
<comment type="caution">
    <text evidence="2">The sequence shown here is derived from an EMBL/GenBank/DDBJ whole genome shotgun (WGS) entry which is preliminary data.</text>
</comment>
<dbReference type="PANTHER" id="PTHR43236:SF2">
    <property type="entry name" value="BLL0069 PROTEIN"/>
    <property type="match status" value="1"/>
</dbReference>
<dbReference type="PANTHER" id="PTHR43236">
    <property type="entry name" value="ANTITOXIN HIGA1"/>
    <property type="match status" value="1"/>
</dbReference>
<dbReference type="EMBL" id="ASYZ01000030">
    <property type="protein sequence ID" value="EPR86935.1"/>
    <property type="molecule type" value="Genomic_DNA"/>
</dbReference>
<dbReference type="Gene3D" id="1.10.10.2910">
    <property type="match status" value="1"/>
</dbReference>
<feature type="domain" description="IrrE N-terminal-like" evidence="1">
    <location>
        <begin position="193"/>
        <end position="302"/>
    </location>
</feature>
<evidence type="ECO:0000313" key="2">
    <source>
        <dbReference type="EMBL" id="EPR86935.1"/>
    </source>
</evidence>
<sequence length="392" mass="46151">MSEYIRVNPERIEWCCNKYGITEEVLSKKIDIKLEKLIDLLEKKQEPLVTYNQLERLAELFGESILFFIKNEPVEEHKVLTPQFRTFDSQLPIIDLKIKKIIENVVAQHSVYLGLQDDLEIEVEKFKGLDLSNISVKEQAIKIRKWLGIDNSKKMIFKDYRKLIEDKNILVFLSAGYNGAWKIPTDSPVIGFSFYDEKVPVIFVKKDNEYSDSLSVFTLFHELAHILLHKKTIIDTNEIVFSEKRIEREANQLAANILVTEKMLNLIEFGRKPENIEDYVYWLKPITERLSVSPDVVLLRLMEYDLISQVEYDSFRAYRKEQYDKNRKLAFKEQKGIPRKRYLEPKQMFGEGYVRVIMDALHHKLVTINKASNYLDGIKVKNIKEIERSIYG</sequence>
<accession>S7WUW1</accession>
<dbReference type="InterPro" id="IPR010359">
    <property type="entry name" value="IrrE_HExxH"/>
</dbReference>